<name>A0A2W5T3Y5_9BACT</name>
<evidence type="ECO:0000256" key="2">
    <source>
        <dbReference type="SAM" id="MobiDB-lite"/>
    </source>
</evidence>
<dbReference type="AlphaFoldDB" id="A0A2W5T3Y5"/>
<dbReference type="EMBL" id="QFQP01000030">
    <property type="protein sequence ID" value="PZR07573.1"/>
    <property type="molecule type" value="Genomic_DNA"/>
</dbReference>
<comment type="caution">
    <text evidence="3">The sequence shown here is derived from an EMBL/GenBank/DDBJ whole genome shotgun (WGS) entry which is preliminary data.</text>
</comment>
<reference evidence="3 4" key="1">
    <citation type="submission" date="2017-08" db="EMBL/GenBank/DDBJ databases">
        <title>Infants hospitalized years apart are colonized by the same room-sourced microbial strains.</title>
        <authorList>
            <person name="Brooks B."/>
            <person name="Olm M.R."/>
            <person name="Firek B.A."/>
            <person name="Baker R."/>
            <person name="Thomas B.C."/>
            <person name="Morowitz M.J."/>
            <person name="Banfield J.F."/>
        </authorList>
    </citation>
    <scope>NUCLEOTIDE SEQUENCE [LARGE SCALE GENOMIC DNA]</scope>
    <source>
        <strain evidence="3">S2_003_000_R2_14</strain>
    </source>
</reference>
<proteinExistence type="predicted"/>
<organism evidence="3 4">
    <name type="scientific">Archangium gephyra</name>
    <dbReference type="NCBI Taxonomy" id="48"/>
    <lineage>
        <taxon>Bacteria</taxon>
        <taxon>Pseudomonadati</taxon>
        <taxon>Myxococcota</taxon>
        <taxon>Myxococcia</taxon>
        <taxon>Myxococcales</taxon>
        <taxon>Cystobacterineae</taxon>
        <taxon>Archangiaceae</taxon>
        <taxon>Archangium</taxon>
    </lineage>
</organism>
<evidence type="ECO:0000256" key="1">
    <source>
        <dbReference type="SAM" id="Coils"/>
    </source>
</evidence>
<feature type="region of interest" description="Disordered" evidence="2">
    <location>
        <begin position="46"/>
        <end position="78"/>
    </location>
</feature>
<protein>
    <submittedName>
        <fullName evidence="3">Uncharacterized protein</fullName>
    </submittedName>
</protein>
<gene>
    <name evidence="3" type="ORF">DI536_27265</name>
</gene>
<feature type="compositionally biased region" description="Low complexity" evidence="2">
    <location>
        <begin position="64"/>
        <end position="75"/>
    </location>
</feature>
<evidence type="ECO:0000313" key="4">
    <source>
        <dbReference type="Proteomes" id="UP000249061"/>
    </source>
</evidence>
<evidence type="ECO:0000313" key="3">
    <source>
        <dbReference type="EMBL" id="PZR07573.1"/>
    </source>
</evidence>
<feature type="coiled-coil region" evidence="1">
    <location>
        <begin position="161"/>
        <end position="195"/>
    </location>
</feature>
<sequence>MPEEKGLGSKLLGLFVEVKDDGTPADGTAAVEKADGEKTAAELVAELAGQSAPKRGAASPPAPVAAAPAAKVSVPTHSGPVTPAQVDFDVVFKSAGMDAADLDRVRKAEELLKSLPESTPIDVKRQIVEASLKAFGFEISKIVTAAQNQLKAVDTYVRLNEQQTAKAITDAQAKIAQLEDQVITLKADITRRTEQLAGVGAAAENRKQQVNQVLGFFGAPAAPAARP</sequence>
<accession>A0A2W5T3Y5</accession>
<dbReference type="Proteomes" id="UP000249061">
    <property type="component" value="Unassembled WGS sequence"/>
</dbReference>
<keyword evidence="1" id="KW-0175">Coiled coil</keyword>